<evidence type="ECO:0000313" key="2">
    <source>
        <dbReference type="Proteomes" id="UP000243547"/>
    </source>
</evidence>
<protein>
    <submittedName>
        <fullName evidence="1">Uncharacterized protein</fullName>
    </submittedName>
</protein>
<organism evidence="1 2">
    <name type="scientific">Anaerobranca californiensis DSM 14826</name>
    <dbReference type="NCBI Taxonomy" id="1120989"/>
    <lineage>
        <taxon>Bacteria</taxon>
        <taxon>Bacillati</taxon>
        <taxon>Bacillota</taxon>
        <taxon>Clostridia</taxon>
        <taxon>Eubacteriales</taxon>
        <taxon>Proteinivoracaceae</taxon>
        <taxon>Anaerobranca</taxon>
    </lineage>
</organism>
<dbReference type="OrthoDB" id="2721428at2"/>
<dbReference type="Proteomes" id="UP000243547">
    <property type="component" value="Unassembled WGS sequence"/>
</dbReference>
<dbReference type="RefSeq" id="WP_159429582.1">
    <property type="nucleotide sequence ID" value="NZ_FRAI01000006.1"/>
</dbReference>
<dbReference type="EMBL" id="FRAI01000006">
    <property type="protein sequence ID" value="SHJ78559.1"/>
    <property type="molecule type" value="Genomic_DNA"/>
</dbReference>
<reference evidence="2" key="1">
    <citation type="submission" date="2016-11" db="EMBL/GenBank/DDBJ databases">
        <authorList>
            <person name="Varghese N."/>
            <person name="Submissions S."/>
        </authorList>
    </citation>
    <scope>NUCLEOTIDE SEQUENCE [LARGE SCALE GENOMIC DNA]</scope>
    <source>
        <strain evidence="2">DSM 14826</strain>
    </source>
</reference>
<name>A0A1M6M529_9FIRM</name>
<accession>A0A1M6M529</accession>
<evidence type="ECO:0000313" key="1">
    <source>
        <dbReference type="EMBL" id="SHJ78559.1"/>
    </source>
</evidence>
<keyword evidence="2" id="KW-1185">Reference proteome</keyword>
<dbReference type="AlphaFoldDB" id="A0A1M6M529"/>
<proteinExistence type="predicted"/>
<gene>
    <name evidence="1" type="ORF">SAMN02745227_00663</name>
</gene>
<sequence length="46" mass="5630">MERDKIVKFEEFFINSFSDGKVVRELRLSSDEVEYLRKTYTNIKIR</sequence>